<evidence type="ECO:0000256" key="2">
    <source>
        <dbReference type="SAM" id="Phobius"/>
    </source>
</evidence>
<dbReference type="RefSeq" id="WP_143095063.1">
    <property type="nucleotide sequence ID" value="NZ_FOVM01000006.1"/>
</dbReference>
<protein>
    <submittedName>
        <fullName evidence="3">Uncharacterized protein</fullName>
    </submittedName>
</protein>
<dbReference type="STRING" id="995034.SAMN05216219_2355"/>
<keyword evidence="4" id="KW-1185">Reference proteome</keyword>
<dbReference type="AlphaFoldDB" id="A0A1I5CD68"/>
<evidence type="ECO:0000256" key="1">
    <source>
        <dbReference type="SAM" id="MobiDB-lite"/>
    </source>
</evidence>
<sequence length="375" mass="39640">MSQPQNPVQMHPQESAPAGWTEPPAPEPHPSATQRTRATIIWAVVGTMLIGAAFAAIGALNRDVYGAGAFVGNYLSALQRKDAASALQIPGVELEESDLTEAGLPEGSSNALLRNAALPELTNLALVDDLDQGDGIHAVTWSFESNDAYGESTFLVQRAGTRFPLIPTWSFAESPLAVVNLAVEHATVFSANGFGLDARSLTGVAVPSFHNIVNVQVFTPGAYVFESTSDLLTSDKESVLVDEPSRVHEAAVKAAPTDEFVTAAQKAVNAQLDACTEQKVLQPTGCPFGIVVDDRISGDPQWSFEEYPEVTVEAGPESWVIPTTRGDAHLAVDVQSLYDGSITPYDADVPFSMAGNLYILSDGTVAATLAEDGDA</sequence>
<accession>A0A1I5CD68</accession>
<dbReference type="EMBL" id="FOVM01000006">
    <property type="protein sequence ID" value="SFN84949.1"/>
    <property type="molecule type" value="Genomic_DNA"/>
</dbReference>
<proteinExistence type="predicted"/>
<evidence type="ECO:0000313" key="3">
    <source>
        <dbReference type="EMBL" id="SFN84949.1"/>
    </source>
</evidence>
<dbReference type="Proteomes" id="UP000198867">
    <property type="component" value="Unassembled WGS sequence"/>
</dbReference>
<organism evidence="3 4">
    <name type="scientific">Mycetocola miduiensis</name>
    <dbReference type="NCBI Taxonomy" id="995034"/>
    <lineage>
        <taxon>Bacteria</taxon>
        <taxon>Bacillati</taxon>
        <taxon>Actinomycetota</taxon>
        <taxon>Actinomycetes</taxon>
        <taxon>Micrococcales</taxon>
        <taxon>Microbacteriaceae</taxon>
        <taxon>Mycetocola</taxon>
    </lineage>
</organism>
<name>A0A1I5CD68_9MICO</name>
<reference evidence="4" key="1">
    <citation type="submission" date="2016-10" db="EMBL/GenBank/DDBJ databases">
        <authorList>
            <person name="Varghese N."/>
            <person name="Submissions S."/>
        </authorList>
    </citation>
    <scope>NUCLEOTIDE SEQUENCE [LARGE SCALE GENOMIC DNA]</scope>
    <source>
        <strain evidence="4">CGMCC 1.11101</strain>
    </source>
</reference>
<evidence type="ECO:0000313" key="4">
    <source>
        <dbReference type="Proteomes" id="UP000198867"/>
    </source>
</evidence>
<keyword evidence="2" id="KW-1133">Transmembrane helix</keyword>
<gene>
    <name evidence="3" type="ORF">SAMN05216219_2355</name>
</gene>
<dbReference type="OrthoDB" id="3818356at2"/>
<feature type="region of interest" description="Disordered" evidence="1">
    <location>
        <begin position="1"/>
        <end position="34"/>
    </location>
</feature>
<keyword evidence="2" id="KW-0812">Transmembrane</keyword>
<feature type="transmembrane region" description="Helical" evidence="2">
    <location>
        <begin position="40"/>
        <end position="60"/>
    </location>
</feature>
<keyword evidence="2" id="KW-0472">Membrane</keyword>